<dbReference type="Pfam" id="PF00254">
    <property type="entry name" value="FKBP_C"/>
    <property type="match status" value="1"/>
</dbReference>
<feature type="chain" id="PRO_5022150864" description="peptidylprolyl isomerase" evidence="8">
    <location>
        <begin position="25"/>
        <end position="350"/>
    </location>
</feature>
<evidence type="ECO:0000256" key="4">
    <source>
        <dbReference type="ARBA" id="ARBA00023110"/>
    </source>
</evidence>
<keyword evidence="8" id="KW-0732">Signal</keyword>
<dbReference type="SUPFAM" id="SSF54534">
    <property type="entry name" value="FKBP-like"/>
    <property type="match status" value="1"/>
</dbReference>
<protein>
    <recommendedName>
        <fullName evidence="3 6">peptidylprolyl isomerase</fullName>
        <ecNumber evidence="3 6">5.2.1.8</ecNumber>
    </recommendedName>
</protein>
<sequence length="350" mass="37445">MRRRAALLAAPFSAVLLAVSGCNAIPEDWKTPAFMQSQDEELDDRLPTVTGDVGSEPEVEFPKIAPPEEQVSGVVKKGEGEGELVRSDDMVLANIVDYQWKAKGETEKSQSTYETDTPVLLELSQMGEELTSDLVDQRVGSRVVFVFPSQQNSQQSQQGQPSPEPGSSVSIVDIEKRYGKGDTVSGEQTTNGGDGLPAVRDEGSEQPDISIPEDTDPPEDLETVELIEGEGPKVEKEQQVVVQYTGVSWNNGEVFDSTWKRGGTPTAFPVGVGQMVEGWDKGITGQKVGSRVMLVVPEDMAYGEDAGSGNAPEGTLVFVVDILGAVDQPPAPDEESGGSGDGNSEKDKEE</sequence>
<dbReference type="PROSITE" id="PS51257">
    <property type="entry name" value="PROKAR_LIPOPROTEIN"/>
    <property type="match status" value="1"/>
</dbReference>
<feature type="domain" description="PPIase FKBP-type" evidence="9">
    <location>
        <begin position="237"/>
        <end position="326"/>
    </location>
</feature>
<feature type="region of interest" description="Disordered" evidence="7">
    <location>
        <begin position="179"/>
        <end position="219"/>
    </location>
</feature>
<comment type="catalytic activity">
    <reaction evidence="1 6">
        <text>[protein]-peptidylproline (omega=180) = [protein]-peptidylproline (omega=0)</text>
        <dbReference type="Rhea" id="RHEA:16237"/>
        <dbReference type="Rhea" id="RHEA-COMP:10747"/>
        <dbReference type="Rhea" id="RHEA-COMP:10748"/>
        <dbReference type="ChEBI" id="CHEBI:83833"/>
        <dbReference type="ChEBI" id="CHEBI:83834"/>
        <dbReference type="EC" id="5.2.1.8"/>
    </reaction>
</comment>
<dbReference type="Proteomes" id="UP000317422">
    <property type="component" value="Unassembled WGS sequence"/>
</dbReference>
<evidence type="ECO:0000313" key="11">
    <source>
        <dbReference type="Proteomes" id="UP000317422"/>
    </source>
</evidence>
<dbReference type="PANTHER" id="PTHR43811:SF19">
    <property type="entry name" value="39 KDA FK506-BINDING NUCLEAR PROTEIN"/>
    <property type="match status" value="1"/>
</dbReference>
<feature type="region of interest" description="Disordered" evidence="7">
    <location>
        <begin position="150"/>
        <end position="169"/>
    </location>
</feature>
<evidence type="ECO:0000259" key="9">
    <source>
        <dbReference type="PROSITE" id="PS50059"/>
    </source>
</evidence>
<feature type="region of interest" description="Disordered" evidence="7">
    <location>
        <begin position="325"/>
        <end position="350"/>
    </location>
</feature>
<dbReference type="EMBL" id="VFQC01000001">
    <property type="protein sequence ID" value="TQN31777.1"/>
    <property type="molecule type" value="Genomic_DNA"/>
</dbReference>
<keyword evidence="5 6" id="KW-0413">Isomerase</keyword>
<evidence type="ECO:0000256" key="5">
    <source>
        <dbReference type="ARBA" id="ARBA00023235"/>
    </source>
</evidence>
<keyword evidence="4 6" id="KW-0697">Rotamase</keyword>
<gene>
    <name evidence="10" type="ORF">FHX37_1698</name>
</gene>
<evidence type="ECO:0000256" key="7">
    <source>
        <dbReference type="SAM" id="MobiDB-lite"/>
    </source>
</evidence>
<comment type="caution">
    <text evidence="10">The sequence shown here is derived from an EMBL/GenBank/DDBJ whole genome shotgun (WGS) entry which is preliminary data.</text>
</comment>
<name>A0A543NIV9_9ACTN</name>
<dbReference type="GO" id="GO:0003755">
    <property type="term" value="F:peptidyl-prolyl cis-trans isomerase activity"/>
    <property type="evidence" value="ECO:0007669"/>
    <property type="project" value="UniProtKB-KW"/>
</dbReference>
<organism evidence="10 11">
    <name type="scientific">Haloactinospora alba</name>
    <dbReference type="NCBI Taxonomy" id="405555"/>
    <lineage>
        <taxon>Bacteria</taxon>
        <taxon>Bacillati</taxon>
        <taxon>Actinomycetota</taxon>
        <taxon>Actinomycetes</taxon>
        <taxon>Streptosporangiales</taxon>
        <taxon>Nocardiopsidaceae</taxon>
        <taxon>Haloactinospora</taxon>
    </lineage>
</organism>
<evidence type="ECO:0000256" key="2">
    <source>
        <dbReference type="ARBA" id="ARBA00006577"/>
    </source>
</evidence>
<dbReference type="InterPro" id="IPR046357">
    <property type="entry name" value="PPIase_dom_sf"/>
</dbReference>
<dbReference type="PANTHER" id="PTHR43811">
    <property type="entry name" value="FKBP-TYPE PEPTIDYL-PROLYL CIS-TRANS ISOMERASE FKPA"/>
    <property type="match status" value="1"/>
</dbReference>
<keyword evidence="11" id="KW-1185">Reference proteome</keyword>
<comment type="similarity">
    <text evidence="2">Belongs to the FKBP-type PPIase family.</text>
</comment>
<proteinExistence type="inferred from homology"/>
<dbReference type="OrthoDB" id="25996at2"/>
<evidence type="ECO:0000256" key="1">
    <source>
        <dbReference type="ARBA" id="ARBA00000971"/>
    </source>
</evidence>
<accession>A0A543NIV9</accession>
<dbReference type="InterPro" id="IPR001179">
    <property type="entry name" value="PPIase_FKBP_dom"/>
</dbReference>
<evidence type="ECO:0000256" key="3">
    <source>
        <dbReference type="ARBA" id="ARBA00013194"/>
    </source>
</evidence>
<dbReference type="EC" id="5.2.1.8" evidence="3 6"/>
<feature type="signal peptide" evidence="8">
    <location>
        <begin position="1"/>
        <end position="24"/>
    </location>
</feature>
<reference evidence="10 11" key="1">
    <citation type="submission" date="2019-06" db="EMBL/GenBank/DDBJ databases">
        <title>Sequencing the genomes of 1000 actinobacteria strains.</title>
        <authorList>
            <person name="Klenk H.-P."/>
        </authorList>
    </citation>
    <scope>NUCLEOTIDE SEQUENCE [LARGE SCALE GENOMIC DNA]</scope>
    <source>
        <strain evidence="10 11">DSM 45015</strain>
    </source>
</reference>
<dbReference type="PROSITE" id="PS50059">
    <property type="entry name" value="FKBP_PPIASE"/>
    <property type="match status" value="1"/>
</dbReference>
<evidence type="ECO:0000256" key="8">
    <source>
        <dbReference type="SAM" id="SignalP"/>
    </source>
</evidence>
<dbReference type="Gene3D" id="3.10.50.40">
    <property type="match status" value="1"/>
</dbReference>
<evidence type="ECO:0000313" key="10">
    <source>
        <dbReference type="EMBL" id="TQN31777.1"/>
    </source>
</evidence>
<evidence type="ECO:0000256" key="6">
    <source>
        <dbReference type="PROSITE-ProRule" id="PRU00277"/>
    </source>
</evidence>
<dbReference type="AlphaFoldDB" id="A0A543NIV9"/>
<dbReference type="RefSeq" id="WP_141923361.1">
    <property type="nucleotide sequence ID" value="NZ_VFQC01000001.1"/>
</dbReference>